<protein>
    <submittedName>
        <fullName evidence="4">Rho GTPase-activating protein 21 isoform X1</fullName>
    </submittedName>
</protein>
<proteinExistence type="predicted"/>
<sequence length="1103" mass="122976">MFVYDVLDKEKVYQILSNDLRNLGVKRRIKKQAAASSSAKPDSGGGQSLKTVFKTSLAHLPLDVVKLSSGAIVHVPQFVTQACSYIEKYASQEGIFRKAGSHLRQKEIIARLDGGSTLGEKYQVVDVANVLKTFFRDLPDPLIPRIYQDVFLRCALLKNSRVQALLIACLILPPHHLNTLAYLAEFLKRIARLERQNKMGIDNLAKVMGPSIMPLQETTMSAVQSRLETHLVIVKILIENAERIGVLPDHVADLIASETPGSVETEINTSDSLNPSKYKKKKRRSGSLTRKPHLSASNLNLRMLNGLKKMVSKSGSPDAAASSGVVSSEFSATDTPSIKTGKKRKVAESAAPLSAKKKRQVLQTLPDGGYPRPENTMFASIICNDPNPYKEKSPVQKSRVRKYLSQKVHIEITGSEKLEKSKKIRLSLDRLVSKSKQKFADLDSENHNAPNSPRIERRWSSVSSSSWSKKNRVGYDGFTVAQSLLKANKKLEDGLDLEYDQDEIFMDAEVNLSDENTAEERTSEEPMDSNCRQALPFSSFADQMVKGNEEYVTIPKSEYEEIKNRVSAIESRISQEFCCISTSAGQSLSQTSASKVQSEYEKTLEEASIGSTVTADQLAKRLSRELKIRRSAEHKIIRSPSARKIGNLRRRSQEKPVGKRSNRHISWLAAKPANTDEPVEERNNFCPKSSLKRGRPNTVYTGLSQRSQLLQGSDSICSDETNARLDFLQQQLHALITHTVEHTKGSLSDDDTFLSDRDDSLEASDSVLRPTVRRASSFHGSEFIDNSRHFNEKMKELKKSNSQQDVTLNNERLGTRETTGVAEGGMVNGDNNVNWRDADCYFGSEVRSRTPTQQTGRASIAKLRTQNAGMVLAKARLFDETSKKDASSRSNKSRDVRTEAIRRQSVKLGRARETKSLDSTDSPSGLRKIGGTPRRKNSKSPKNSGAKLKLLHSTGTSPLIKMELTIMPSHQNPQPGSEKRGARLSGEKYDASRRLDTTKNDVKTERSNLNKSLYFSSGNNFHCEKENQNLFSPSEKQKSPDCIPKETNRNILNVESLTPCKTPHIKRPLTLKTPKDAKNLIRKQCNDSRRTPMKAVALTSFST</sequence>
<feature type="compositionally biased region" description="Basic and acidic residues" evidence="1">
    <location>
        <begin position="880"/>
        <end position="902"/>
    </location>
</feature>
<dbReference type="KEGG" id="nlo:107218305"/>
<dbReference type="Gene3D" id="1.10.555.10">
    <property type="entry name" value="Rho GTPase activation protein"/>
    <property type="match status" value="1"/>
</dbReference>
<dbReference type="InParanoid" id="A0A6J0BD45"/>
<dbReference type="AlphaFoldDB" id="A0A6J0BD45"/>
<dbReference type="GO" id="GO:0005096">
    <property type="term" value="F:GTPase activator activity"/>
    <property type="evidence" value="ECO:0007669"/>
    <property type="project" value="TreeGrafter"/>
</dbReference>
<reference evidence="4" key="1">
    <citation type="submission" date="2025-08" db="UniProtKB">
        <authorList>
            <consortium name="RefSeq"/>
        </authorList>
    </citation>
    <scope>IDENTIFICATION</scope>
    <source>
        <tissue evidence="4">Thorax and Abdomen</tissue>
    </source>
</reference>
<feature type="region of interest" description="Disordered" evidence="1">
    <location>
        <begin position="311"/>
        <end position="359"/>
    </location>
</feature>
<dbReference type="Proteomes" id="UP000829291">
    <property type="component" value="Chromosome 7"/>
</dbReference>
<keyword evidence="3" id="KW-1185">Reference proteome</keyword>
<gene>
    <name evidence="4" type="primary">LOC107218305</name>
</gene>
<organism evidence="4">
    <name type="scientific">Neodiprion lecontei</name>
    <name type="common">Redheaded pine sawfly</name>
    <dbReference type="NCBI Taxonomy" id="441921"/>
    <lineage>
        <taxon>Eukaryota</taxon>
        <taxon>Metazoa</taxon>
        <taxon>Ecdysozoa</taxon>
        <taxon>Arthropoda</taxon>
        <taxon>Hexapoda</taxon>
        <taxon>Insecta</taxon>
        <taxon>Pterygota</taxon>
        <taxon>Neoptera</taxon>
        <taxon>Endopterygota</taxon>
        <taxon>Hymenoptera</taxon>
        <taxon>Tenthredinoidea</taxon>
        <taxon>Diprionidae</taxon>
        <taxon>Diprioninae</taxon>
        <taxon>Neodiprion</taxon>
    </lineage>
</organism>
<feature type="compositionally biased region" description="Basic and acidic residues" evidence="1">
    <location>
        <begin position="977"/>
        <end position="989"/>
    </location>
</feature>
<feature type="region of interest" description="Disordered" evidence="1">
    <location>
        <begin position="968"/>
        <end position="989"/>
    </location>
</feature>
<dbReference type="GO" id="GO:0007165">
    <property type="term" value="P:signal transduction"/>
    <property type="evidence" value="ECO:0007669"/>
    <property type="project" value="InterPro"/>
</dbReference>
<dbReference type="PANTHER" id="PTHR15670:SF4">
    <property type="entry name" value="RHO GTPASE-ACTIVATING PROTEIN 11A"/>
    <property type="match status" value="1"/>
</dbReference>
<feature type="compositionally biased region" description="Polar residues" evidence="1">
    <location>
        <begin position="263"/>
        <end position="275"/>
    </location>
</feature>
<feature type="region of interest" description="Disordered" evidence="1">
    <location>
        <begin position="442"/>
        <end position="461"/>
    </location>
</feature>
<dbReference type="PROSITE" id="PS50238">
    <property type="entry name" value="RHOGAP"/>
    <property type="match status" value="1"/>
</dbReference>
<feature type="compositionally biased region" description="Basic residues" evidence="1">
    <location>
        <begin position="277"/>
        <end position="293"/>
    </location>
</feature>
<dbReference type="SUPFAM" id="SSF48350">
    <property type="entry name" value="GTPase activation domain, GAP"/>
    <property type="match status" value="1"/>
</dbReference>
<dbReference type="SMART" id="SM00324">
    <property type="entry name" value="RhoGAP"/>
    <property type="match status" value="1"/>
</dbReference>
<accession>A0A6J0BD45</accession>
<evidence type="ECO:0000256" key="1">
    <source>
        <dbReference type="SAM" id="MobiDB-lite"/>
    </source>
</evidence>
<name>A0A6J0BD45_NEOLC</name>
<feature type="compositionally biased region" description="Polar residues" evidence="1">
    <location>
        <begin position="324"/>
        <end position="338"/>
    </location>
</feature>
<feature type="domain" description="Rho-GAP" evidence="2">
    <location>
        <begin position="60"/>
        <end position="245"/>
    </location>
</feature>
<dbReference type="RefSeq" id="XP_015511623.1">
    <property type="nucleotide sequence ID" value="XM_015656137.2"/>
</dbReference>
<dbReference type="InterPro" id="IPR008936">
    <property type="entry name" value="Rho_GTPase_activation_prot"/>
</dbReference>
<dbReference type="Pfam" id="PF00620">
    <property type="entry name" value="RhoGAP"/>
    <property type="match status" value="1"/>
</dbReference>
<evidence type="ECO:0000313" key="4">
    <source>
        <dbReference type="RefSeq" id="XP_015511623.1"/>
    </source>
</evidence>
<feature type="region of interest" description="Disordered" evidence="1">
    <location>
        <begin position="263"/>
        <end position="295"/>
    </location>
</feature>
<dbReference type="InterPro" id="IPR042869">
    <property type="entry name" value="ARHGAP11A/B"/>
</dbReference>
<feature type="region of interest" description="Disordered" evidence="1">
    <location>
        <begin position="673"/>
        <end position="693"/>
    </location>
</feature>
<dbReference type="PANTHER" id="PTHR15670">
    <property type="entry name" value="RHO GTPASE ACTIVATING PROTEIN 11A"/>
    <property type="match status" value="1"/>
</dbReference>
<evidence type="ECO:0000259" key="2">
    <source>
        <dbReference type="PROSITE" id="PS50238"/>
    </source>
</evidence>
<evidence type="ECO:0000313" key="3">
    <source>
        <dbReference type="Proteomes" id="UP000829291"/>
    </source>
</evidence>
<feature type="region of interest" description="Disordered" evidence="1">
    <location>
        <begin position="880"/>
        <end position="949"/>
    </location>
</feature>
<dbReference type="OrthoDB" id="410651at2759"/>
<dbReference type="InterPro" id="IPR000198">
    <property type="entry name" value="RhoGAP_dom"/>
</dbReference>
<dbReference type="GeneID" id="107218305"/>